<keyword evidence="1" id="KW-1133">Transmembrane helix</keyword>
<proteinExistence type="predicted"/>
<dbReference type="InterPro" id="IPR006461">
    <property type="entry name" value="PLAC_motif_containing"/>
</dbReference>
<keyword evidence="1" id="KW-0812">Transmembrane</keyword>
<evidence type="ECO:0000256" key="1">
    <source>
        <dbReference type="SAM" id="Phobius"/>
    </source>
</evidence>
<dbReference type="NCBIfam" id="TIGR01571">
    <property type="entry name" value="A_thal_Cys_rich"/>
    <property type="match status" value="1"/>
</dbReference>
<protein>
    <recommendedName>
        <fullName evidence="3">PLAC8 family protein</fullName>
    </recommendedName>
</protein>
<dbReference type="EMBL" id="HBFW01020701">
    <property type="protein sequence ID" value="CAD8942247.1"/>
    <property type="molecule type" value="Transcribed_RNA"/>
</dbReference>
<gene>
    <name evidence="2" type="ORF">CTEN0397_LOCUS13313</name>
</gene>
<name>A0A7S1GQQ2_CYCTE</name>
<evidence type="ECO:0008006" key="3">
    <source>
        <dbReference type="Google" id="ProtNLM"/>
    </source>
</evidence>
<dbReference type="AlphaFoldDB" id="A0A7S1GQQ2"/>
<accession>A0A7S1GQQ2</accession>
<feature type="transmembrane region" description="Helical" evidence="1">
    <location>
        <begin position="145"/>
        <end position="163"/>
    </location>
</feature>
<feature type="transmembrane region" description="Helical" evidence="1">
    <location>
        <begin position="192"/>
        <end position="210"/>
    </location>
</feature>
<evidence type="ECO:0000313" key="2">
    <source>
        <dbReference type="EMBL" id="CAD8942247.1"/>
    </source>
</evidence>
<reference evidence="2" key="1">
    <citation type="submission" date="2021-01" db="EMBL/GenBank/DDBJ databases">
        <authorList>
            <person name="Corre E."/>
            <person name="Pelletier E."/>
            <person name="Niang G."/>
            <person name="Scheremetjew M."/>
            <person name="Finn R."/>
            <person name="Kale V."/>
            <person name="Holt S."/>
            <person name="Cochrane G."/>
            <person name="Meng A."/>
            <person name="Brown T."/>
            <person name="Cohen L."/>
        </authorList>
    </citation>
    <scope>NUCLEOTIDE SEQUENCE</scope>
    <source>
        <strain evidence="2">ECT3854</strain>
    </source>
</reference>
<organism evidence="2">
    <name type="scientific">Cyclophora tenuis</name>
    <name type="common">Marine diatom</name>
    <dbReference type="NCBI Taxonomy" id="216820"/>
    <lineage>
        <taxon>Eukaryota</taxon>
        <taxon>Sar</taxon>
        <taxon>Stramenopiles</taxon>
        <taxon>Ochrophyta</taxon>
        <taxon>Bacillariophyta</taxon>
        <taxon>Fragilariophyceae</taxon>
        <taxon>Fragilariophycidae</taxon>
        <taxon>Cyclophorales</taxon>
        <taxon>Cyclophoraceae</taxon>
        <taxon>Cyclophora</taxon>
    </lineage>
</organism>
<dbReference type="Pfam" id="PF04749">
    <property type="entry name" value="PLAC8"/>
    <property type="match status" value="1"/>
</dbReference>
<keyword evidence="1" id="KW-0472">Membrane</keyword>
<sequence>MTTVDKTSDDYVKLDKATEATDVAELVKAVKMVEVIAPADLPEGYTFEADVDGTRVPVVVPAGGVKKDQQFRVPMPDESAGPTGVTGAWKDGLFNCLSLGICHPHFCLGCWCRPLALAQVMTRMRLTWTGEPGNVSAVSKTFRNVVVLFVAFIALDNFLSVMVSTQPLEFTENVSEDGTVHEQLVMSPTASLFYALRSGLETCFFLYLLLATCRTRQAVRTHYNIPEQNCQGCEDFCCALWCSACSVCQMMRHTTDYETYPAACCTDTGLPANAPQSVV</sequence>